<gene>
    <name evidence="1" type="ORF">LIER_05232</name>
</gene>
<keyword evidence="2" id="KW-1185">Reference proteome</keyword>
<proteinExistence type="predicted"/>
<accession>A0AAV3P4L7</accession>
<protein>
    <recommendedName>
        <fullName evidence="3">Gag-pol polyprotein</fullName>
    </recommendedName>
</protein>
<dbReference type="Pfam" id="PF14223">
    <property type="entry name" value="Retrotran_gag_2"/>
    <property type="match status" value="1"/>
</dbReference>
<name>A0AAV3P4L7_LITER</name>
<comment type="caution">
    <text evidence="1">The sequence shown here is derived from an EMBL/GenBank/DDBJ whole genome shotgun (WGS) entry which is preliminary data.</text>
</comment>
<dbReference type="Proteomes" id="UP001454036">
    <property type="component" value="Unassembled WGS sequence"/>
</dbReference>
<sequence length="90" mass="9923">MTSFSKSVDTKTWKDVLTGWTSPTQVSKEGVAVVKEEVDWSTAEEELSLGNNKALKSIFCVVDVEVFKMISSCTVAKEAWVVLEIAYEGT</sequence>
<evidence type="ECO:0000313" key="2">
    <source>
        <dbReference type="Proteomes" id="UP001454036"/>
    </source>
</evidence>
<organism evidence="1 2">
    <name type="scientific">Lithospermum erythrorhizon</name>
    <name type="common">Purple gromwell</name>
    <name type="synonym">Lithospermum officinale var. erythrorhizon</name>
    <dbReference type="NCBI Taxonomy" id="34254"/>
    <lineage>
        <taxon>Eukaryota</taxon>
        <taxon>Viridiplantae</taxon>
        <taxon>Streptophyta</taxon>
        <taxon>Embryophyta</taxon>
        <taxon>Tracheophyta</taxon>
        <taxon>Spermatophyta</taxon>
        <taxon>Magnoliopsida</taxon>
        <taxon>eudicotyledons</taxon>
        <taxon>Gunneridae</taxon>
        <taxon>Pentapetalae</taxon>
        <taxon>asterids</taxon>
        <taxon>lamiids</taxon>
        <taxon>Boraginales</taxon>
        <taxon>Boraginaceae</taxon>
        <taxon>Boraginoideae</taxon>
        <taxon>Lithospermeae</taxon>
        <taxon>Lithospermum</taxon>
    </lineage>
</organism>
<evidence type="ECO:0008006" key="3">
    <source>
        <dbReference type="Google" id="ProtNLM"/>
    </source>
</evidence>
<dbReference type="EMBL" id="BAABME010000714">
    <property type="protein sequence ID" value="GAA0144912.1"/>
    <property type="molecule type" value="Genomic_DNA"/>
</dbReference>
<dbReference type="AlphaFoldDB" id="A0AAV3P4L7"/>
<reference evidence="1 2" key="1">
    <citation type="submission" date="2024-01" db="EMBL/GenBank/DDBJ databases">
        <title>The complete chloroplast genome sequence of Lithospermum erythrorhizon: insights into the phylogenetic relationship among Boraginaceae species and the maternal lineages of purple gromwells.</title>
        <authorList>
            <person name="Okada T."/>
            <person name="Watanabe K."/>
        </authorList>
    </citation>
    <scope>NUCLEOTIDE SEQUENCE [LARGE SCALE GENOMIC DNA]</scope>
</reference>
<evidence type="ECO:0000313" key="1">
    <source>
        <dbReference type="EMBL" id="GAA0144912.1"/>
    </source>
</evidence>